<accession>A0A5C5VCW7</accession>
<dbReference type="InterPro" id="IPR002591">
    <property type="entry name" value="Phosphodiest/P_Trfase"/>
</dbReference>
<dbReference type="InterPro" id="IPR017850">
    <property type="entry name" value="Alkaline_phosphatase_core_sf"/>
</dbReference>
<dbReference type="GO" id="GO:0006493">
    <property type="term" value="P:protein O-linked glycosylation"/>
    <property type="evidence" value="ECO:0007669"/>
    <property type="project" value="InterPro"/>
</dbReference>
<dbReference type="PANTHER" id="PTHR44366:SF1">
    <property type="entry name" value="UDP-N-ACETYLGLUCOSAMINE--PEPTIDE N-ACETYLGLUCOSAMINYLTRANSFERASE 110 KDA SUBUNIT"/>
    <property type="match status" value="1"/>
</dbReference>
<gene>
    <name evidence="1" type="ORF">KOR34_13700</name>
</gene>
<proteinExistence type="predicted"/>
<dbReference type="RefSeq" id="WP_146563388.1">
    <property type="nucleotide sequence ID" value="NZ_SIHJ01000001.1"/>
</dbReference>
<sequence length="599" mass="64915">MAPTSSSTQRKVLLVGWAGANWQALQPLLDAGAMPALNALRTAGAWGNLAPIKPCVPPMLWTSLSTGTRADKHGVCSFFEPTDEGTGLSRVAAAQVRRPTVWNALSTDKQSSVVVNWPATAGGEQPHAFVASDEYFRQIHSATQARRDSQYTNGRLAKHVIECRCAAGDSADERFGRVLDALCHVHSVACGLVEEQPWRLAAVCYPAVQELVDCSPNPLTRAELTRSAWRLLDAMLAELMSAAGEAVNLIVASPCGDAGASTPLAQMGILAAVGPSIEPERQVYGATILDIAPTVRRLLRLKPDSAADGRVLSDMLCQEAADRRSPYDLTPRDAAADAPRGAECRRSSFEVAPEVVSADESQLELVRWNQRLNLAHALHDSNRVTDAIACWRTLWEERPAEPAYGVNLASCLLRDRRLDECRGVIERLPKSEREGVEVQLLLTRLALASKDIAEASALAMELSARREADPHTLGEAASVLLECGHPDAAEAALRRAIEIASGNAAAHVGLARVWWQRDDAEQTAAEARKALAIAPAYAEARFLLAEALHRAGREREAIPEFERCLRDQWRTSDAHSHLAGLYAKRDAAMAVRHRELAGV</sequence>
<dbReference type="PANTHER" id="PTHR44366">
    <property type="entry name" value="UDP-N-ACETYLGLUCOSAMINE--PEPTIDE N-ACETYLGLUCOSAMINYLTRANSFERASE 110 KDA SUBUNIT"/>
    <property type="match status" value="1"/>
</dbReference>
<dbReference type="Gene3D" id="1.25.40.10">
    <property type="entry name" value="Tetratricopeptide repeat domain"/>
    <property type="match status" value="1"/>
</dbReference>
<dbReference type="InterPro" id="IPR037919">
    <property type="entry name" value="OGT"/>
</dbReference>
<dbReference type="SUPFAM" id="SSF48452">
    <property type="entry name" value="TPR-like"/>
    <property type="match status" value="1"/>
</dbReference>
<protein>
    <submittedName>
        <fullName evidence="1">Type I phosphodiesterase / nucleotide pyrophosphatase</fullName>
    </submittedName>
</protein>
<keyword evidence="2" id="KW-1185">Reference proteome</keyword>
<dbReference type="Proteomes" id="UP000316714">
    <property type="component" value="Unassembled WGS sequence"/>
</dbReference>
<dbReference type="OrthoDB" id="228738at2"/>
<name>A0A5C5VCW7_9BACT</name>
<dbReference type="SUPFAM" id="SSF53649">
    <property type="entry name" value="Alkaline phosphatase-like"/>
    <property type="match status" value="1"/>
</dbReference>
<evidence type="ECO:0000313" key="1">
    <source>
        <dbReference type="EMBL" id="TWT36464.1"/>
    </source>
</evidence>
<dbReference type="SMART" id="SM00028">
    <property type="entry name" value="TPR"/>
    <property type="match status" value="4"/>
</dbReference>
<dbReference type="GO" id="GO:0097363">
    <property type="term" value="F:protein O-acetylglucosaminyltransferase activity"/>
    <property type="evidence" value="ECO:0007669"/>
    <property type="project" value="TreeGrafter"/>
</dbReference>
<dbReference type="AlphaFoldDB" id="A0A5C5VCW7"/>
<dbReference type="InterPro" id="IPR019734">
    <property type="entry name" value="TPR_rpt"/>
</dbReference>
<dbReference type="InterPro" id="IPR011990">
    <property type="entry name" value="TPR-like_helical_dom_sf"/>
</dbReference>
<dbReference type="Gene3D" id="3.40.720.10">
    <property type="entry name" value="Alkaline Phosphatase, subunit A"/>
    <property type="match status" value="1"/>
</dbReference>
<evidence type="ECO:0000313" key="2">
    <source>
        <dbReference type="Proteomes" id="UP000316714"/>
    </source>
</evidence>
<dbReference type="Pfam" id="PF01663">
    <property type="entry name" value="Phosphodiest"/>
    <property type="match status" value="1"/>
</dbReference>
<dbReference type="Pfam" id="PF13432">
    <property type="entry name" value="TPR_16"/>
    <property type="match status" value="2"/>
</dbReference>
<dbReference type="EMBL" id="SIHJ01000001">
    <property type="protein sequence ID" value="TWT36464.1"/>
    <property type="molecule type" value="Genomic_DNA"/>
</dbReference>
<organism evidence="1 2">
    <name type="scientific">Posidoniimonas corsicana</name>
    <dbReference type="NCBI Taxonomy" id="1938618"/>
    <lineage>
        <taxon>Bacteria</taxon>
        <taxon>Pseudomonadati</taxon>
        <taxon>Planctomycetota</taxon>
        <taxon>Planctomycetia</taxon>
        <taxon>Pirellulales</taxon>
        <taxon>Lacipirellulaceae</taxon>
        <taxon>Posidoniimonas</taxon>
    </lineage>
</organism>
<comment type="caution">
    <text evidence="1">The sequence shown here is derived from an EMBL/GenBank/DDBJ whole genome shotgun (WGS) entry which is preliminary data.</text>
</comment>
<reference evidence="1 2" key="1">
    <citation type="submission" date="2019-02" db="EMBL/GenBank/DDBJ databases">
        <title>Deep-cultivation of Planctomycetes and their phenomic and genomic characterization uncovers novel biology.</title>
        <authorList>
            <person name="Wiegand S."/>
            <person name="Jogler M."/>
            <person name="Boedeker C."/>
            <person name="Pinto D."/>
            <person name="Vollmers J."/>
            <person name="Rivas-Marin E."/>
            <person name="Kohn T."/>
            <person name="Peeters S.H."/>
            <person name="Heuer A."/>
            <person name="Rast P."/>
            <person name="Oberbeckmann S."/>
            <person name="Bunk B."/>
            <person name="Jeske O."/>
            <person name="Meyerdierks A."/>
            <person name="Storesund J.E."/>
            <person name="Kallscheuer N."/>
            <person name="Luecker S."/>
            <person name="Lage O.M."/>
            <person name="Pohl T."/>
            <person name="Merkel B.J."/>
            <person name="Hornburger P."/>
            <person name="Mueller R.-W."/>
            <person name="Bruemmer F."/>
            <person name="Labrenz M."/>
            <person name="Spormann A.M."/>
            <person name="Op Den Camp H."/>
            <person name="Overmann J."/>
            <person name="Amann R."/>
            <person name="Jetten M.S.M."/>
            <person name="Mascher T."/>
            <person name="Medema M.H."/>
            <person name="Devos D.P."/>
            <person name="Kaster A.-K."/>
            <person name="Ovreas L."/>
            <person name="Rohde M."/>
            <person name="Galperin M.Y."/>
            <person name="Jogler C."/>
        </authorList>
    </citation>
    <scope>NUCLEOTIDE SEQUENCE [LARGE SCALE GENOMIC DNA]</scope>
    <source>
        <strain evidence="1 2">KOR34</strain>
    </source>
</reference>